<evidence type="ECO:0000313" key="4">
    <source>
        <dbReference type="EMBL" id="MDO2409083.1"/>
    </source>
</evidence>
<feature type="domain" description="Transglycosylase SLT" evidence="3">
    <location>
        <begin position="79"/>
        <end position="189"/>
    </location>
</feature>
<name>A0ABT8T6E7_9BACT</name>
<evidence type="ECO:0000313" key="5">
    <source>
        <dbReference type="Proteomes" id="UP001171111"/>
    </source>
</evidence>
<reference evidence="4 5" key="1">
    <citation type="submission" date="2023-06" db="EMBL/GenBank/DDBJ databases">
        <title>Campylobacter magnum sp. nov., isolated from cecal contents of domestic pigs (Sus scrofa domesticus).</title>
        <authorList>
            <person name="Papic B."/>
            <person name="Gruntar I."/>
        </authorList>
    </citation>
    <scope>NUCLEOTIDE SEQUENCE [LARGE SCALE GENOMIC DNA]</scope>
    <source>
        <strain evidence="5">34484-21</strain>
    </source>
</reference>
<feature type="chain" id="PRO_5045448910" evidence="2">
    <location>
        <begin position="20"/>
        <end position="260"/>
    </location>
</feature>
<dbReference type="PANTHER" id="PTHR37423">
    <property type="entry name" value="SOLUBLE LYTIC MUREIN TRANSGLYCOSYLASE-RELATED"/>
    <property type="match status" value="1"/>
</dbReference>
<keyword evidence="5" id="KW-1185">Reference proteome</keyword>
<dbReference type="CDD" id="cd16894">
    <property type="entry name" value="MltD-like"/>
    <property type="match status" value="1"/>
</dbReference>
<dbReference type="InterPro" id="IPR023346">
    <property type="entry name" value="Lysozyme-like_dom_sf"/>
</dbReference>
<gene>
    <name evidence="4" type="ORF">Q2362_03075</name>
</gene>
<organism evidence="4 5">
    <name type="scientific">Campylobacter magnus</name>
    <dbReference type="NCBI Taxonomy" id="3026462"/>
    <lineage>
        <taxon>Bacteria</taxon>
        <taxon>Pseudomonadati</taxon>
        <taxon>Campylobacterota</taxon>
        <taxon>Epsilonproteobacteria</taxon>
        <taxon>Campylobacterales</taxon>
        <taxon>Campylobacteraceae</taxon>
        <taxon>Campylobacter</taxon>
    </lineage>
</organism>
<proteinExistence type="inferred from homology"/>
<evidence type="ECO:0000256" key="1">
    <source>
        <dbReference type="ARBA" id="ARBA00007734"/>
    </source>
</evidence>
<evidence type="ECO:0000259" key="3">
    <source>
        <dbReference type="Pfam" id="PF01464"/>
    </source>
</evidence>
<dbReference type="EMBL" id="JAULJQ010000003">
    <property type="protein sequence ID" value="MDO2409083.1"/>
    <property type="molecule type" value="Genomic_DNA"/>
</dbReference>
<dbReference type="RefSeq" id="WP_273929929.1">
    <property type="nucleotide sequence ID" value="NZ_JAQSLJ010000004.1"/>
</dbReference>
<comment type="similarity">
    <text evidence="1">Belongs to the transglycosylase Slt family.</text>
</comment>
<comment type="caution">
    <text evidence="4">The sequence shown here is derived from an EMBL/GenBank/DDBJ whole genome shotgun (WGS) entry which is preliminary data.</text>
</comment>
<keyword evidence="2" id="KW-0732">Signal</keyword>
<dbReference type="SUPFAM" id="SSF53955">
    <property type="entry name" value="Lysozyme-like"/>
    <property type="match status" value="1"/>
</dbReference>
<dbReference type="PANTHER" id="PTHR37423:SF2">
    <property type="entry name" value="MEMBRANE-BOUND LYTIC MUREIN TRANSGLYCOSYLASE C"/>
    <property type="match status" value="1"/>
</dbReference>
<feature type="signal peptide" evidence="2">
    <location>
        <begin position="1"/>
        <end position="19"/>
    </location>
</feature>
<sequence length="260" mass="29369">MKFLSSFLLVCVLCGTASAYFVEHHIDYQKDINILRNLDISSNYIKDLNFVKTKISESKTYKKHLLKAINEQYDNIVILQNILKEQNVPTEILYLAVIESGLKNNSKSRMGAVGIWQLMPRTAKAMGLRVDSKVDERLDPLKSTKAAAKYLSELKEQFGKWYLALIAYNCGDGALRKAIARAGSDDIKDLLDPNKKFVGLETRNFLRKIIITAQIANDLNQIMGSDPRLFNNPNDINIAKINVKDAFKNSAIQKIKSAKK</sequence>
<protein>
    <submittedName>
        <fullName evidence="4">Lytic transglycosylase domain-containing protein</fullName>
    </submittedName>
</protein>
<dbReference type="InterPro" id="IPR008258">
    <property type="entry name" value="Transglycosylase_SLT_dom_1"/>
</dbReference>
<dbReference type="Proteomes" id="UP001171111">
    <property type="component" value="Unassembled WGS sequence"/>
</dbReference>
<evidence type="ECO:0000256" key="2">
    <source>
        <dbReference type="SAM" id="SignalP"/>
    </source>
</evidence>
<accession>A0ABT8T6E7</accession>
<dbReference type="Pfam" id="PF01464">
    <property type="entry name" value="SLT"/>
    <property type="match status" value="1"/>
</dbReference>
<dbReference type="Gene3D" id="1.10.530.10">
    <property type="match status" value="1"/>
</dbReference>